<dbReference type="CDD" id="cd02933">
    <property type="entry name" value="OYE_like_FMN"/>
    <property type="match status" value="1"/>
</dbReference>
<evidence type="ECO:0000259" key="2">
    <source>
        <dbReference type="Pfam" id="PF00724"/>
    </source>
</evidence>
<evidence type="ECO:0000313" key="3">
    <source>
        <dbReference type="EMBL" id="GAA1822029.1"/>
    </source>
</evidence>
<feature type="domain" description="NADH:flavin oxidoreductase/NADH oxidase N-terminal" evidence="2">
    <location>
        <begin position="5"/>
        <end position="327"/>
    </location>
</feature>
<organism evidence="3 4">
    <name type="scientific">Luedemannella flava</name>
    <dbReference type="NCBI Taxonomy" id="349316"/>
    <lineage>
        <taxon>Bacteria</taxon>
        <taxon>Bacillati</taxon>
        <taxon>Actinomycetota</taxon>
        <taxon>Actinomycetes</taxon>
        <taxon>Micromonosporales</taxon>
        <taxon>Micromonosporaceae</taxon>
        <taxon>Luedemannella</taxon>
    </lineage>
</organism>
<gene>
    <name evidence="3" type="ORF">GCM10009682_47840</name>
</gene>
<protein>
    <submittedName>
        <fullName evidence="3">Alkene reductase</fullName>
    </submittedName>
</protein>
<dbReference type="Pfam" id="PF00724">
    <property type="entry name" value="Oxidored_FMN"/>
    <property type="match status" value="1"/>
</dbReference>
<comment type="caution">
    <text evidence="3">The sequence shown here is derived from an EMBL/GenBank/DDBJ whole genome shotgun (WGS) entry which is preliminary data.</text>
</comment>
<feature type="region of interest" description="Disordered" evidence="1">
    <location>
        <begin position="337"/>
        <end position="356"/>
    </location>
</feature>
<sequence>MTTAFDQVTVGRYTARNRIVMAPMTRSRANGLDGTATDLMATYYAQRAGAGLIITEGTQPSALGQGYADTPGLHTPEQIAAWQKVTAAVHEGGGLIFAQLMHVGRIGHPDQTGHHPVGVSPVAAAGTIHTKDGPRELPTPLPLDEDGIRATIVDFAAAARNAIEAGFDGVELHGANGYLAHQFLATNTNLREDGWGGDVAGRIRFTVEVASAMADAIGADRVGVRISPANPYNDIVEEGHRDTYLALVDALNPLGLAYLHLSETTDPEFTPILRARWRSTLILNPATPDGYTGPDALGLVDSGATDLVSYAALFISNPDLPERLRAGGPFTPPDYSKAFGGDHTGYTDYPTLAETR</sequence>
<name>A0ABN2MDD6_9ACTN</name>
<dbReference type="RefSeq" id="WP_344136600.1">
    <property type="nucleotide sequence ID" value="NZ_BAAALT010000186.1"/>
</dbReference>
<dbReference type="Gene3D" id="3.20.20.70">
    <property type="entry name" value="Aldolase class I"/>
    <property type="match status" value="1"/>
</dbReference>
<keyword evidence="4" id="KW-1185">Reference proteome</keyword>
<dbReference type="PANTHER" id="PTHR22893">
    <property type="entry name" value="NADH OXIDOREDUCTASE-RELATED"/>
    <property type="match status" value="1"/>
</dbReference>
<dbReference type="InterPro" id="IPR045247">
    <property type="entry name" value="Oye-like"/>
</dbReference>
<dbReference type="SUPFAM" id="SSF51395">
    <property type="entry name" value="FMN-linked oxidoreductases"/>
    <property type="match status" value="1"/>
</dbReference>
<dbReference type="Proteomes" id="UP001500218">
    <property type="component" value="Unassembled WGS sequence"/>
</dbReference>
<dbReference type="PANTHER" id="PTHR22893:SF91">
    <property type="entry name" value="NADPH DEHYDROGENASE 2-RELATED"/>
    <property type="match status" value="1"/>
</dbReference>
<accession>A0ABN2MDD6</accession>
<evidence type="ECO:0000256" key="1">
    <source>
        <dbReference type="SAM" id="MobiDB-lite"/>
    </source>
</evidence>
<dbReference type="InterPro" id="IPR013785">
    <property type="entry name" value="Aldolase_TIM"/>
</dbReference>
<evidence type="ECO:0000313" key="4">
    <source>
        <dbReference type="Proteomes" id="UP001500218"/>
    </source>
</evidence>
<dbReference type="EMBL" id="BAAALT010000186">
    <property type="protein sequence ID" value="GAA1822029.1"/>
    <property type="molecule type" value="Genomic_DNA"/>
</dbReference>
<reference evidence="3 4" key="1">
    <citation type="journal article" date="2019" name="Int. J. Syst. Evol. Microbiol.">
        <title>The Global Catalogue of Microorganisms (GCM) 10K type strain sequencing project: providing services to taxonomists for standard genome sequencing and annotation.</title>
        <authorList>
            <consortium name="The Broad Institute Genomics Platform"/>
            <consortium name="The Broad Institute Genome Sequencing Center for Infectious Disease"/>
            <person name="Wu L."/>
            <person name="Ma J."/>
        </authorList>
    </citation>
    <scope>NUCLEOTIDE SEQUENCE [LARGE SCALE GENOMIC DNA]</scope>
    <source>
        <strain evidence="3 4">JCM 13250</strain>
    </source>
</reference>
<dbReference type="InterPro" id="IPR001155">
    <property type="entry name" value="OxRdtase_FMN_N"/>
</dbReference>
<proteinExistence type="predicted"/>